<keyword evidence="7" id="KW-0547">Nucleotide-binding</keyword>
<dbReference type="Gene3D" id="3.30.230.10">
    <property type="match status" value="1"/>
</dbReference>
<dbReference type="PANTHER" id="PTHR43290:SF2">
    <property type="entry name" value="MEVALONATE KINASE"/>
    <property type="match status" value="1"/>
</dbReference>
<evidence type="ECO:0000256" key="2">
    <source>
        <dbReference type="ARBA" id="ARBA00006495"/>
    </source>
</evidence>
<evidence type="ECO:0000259" key="13">
    <source>
        <dbReference type="Pfam" id="PF00288"/>
    </source>
</evidence>
<dbReference type="GO" id="GO:0005524">
    <property type="term" value="F:ATP binding"/>
    <property type="evidence" value="ECO:0007669"/>
    <property type="project" value="UniProtKB-KW"/>
</dbReference>
<sequence length="339" mass="34597">MSALTSPTSAQGLPGEIGTRRIGIGRAHGKIILIGEHAVVYGAEALAVPLPQLPVTATVARLPGPDNRTGEVSFSVTSSVSGTVALQATDGLQRLVKEIKERAEVTDEAHIDVLVDCAIPLGRGLGSSAACARSIVLGLADLFDHELDESAIFELVQIAENIAHGRASGVDALATGAPAPIRFRGGTARELRVGFDGFLVIADSGAAGETKAAVELLLSAFVHDPGAQEDFVRRATELTGSAVSDLAHGRAEDFGSSLTSYHALLGSAGLSTERIDSLVDAALAAGSLGAKISGGGLGGCMIALAGGPAQARRIETRLQDAGATRTWIAPLGRSTDHAH</sequence>
<keyword evidence="4" id="KW-0963">Cytoplasm</keyword>
<dbReference type="GO" id="GO:0019287">
    <property type="term" value="P:isopentenyl diphosphate biosynthetic process, mevalonate pathway"/>
    <property type="evidence" value="ECO:0007669"/>
    <property type="project" value="UniProtKB-UniPathway"/>
</dbReference>
<keyword evidence="11" id="KW-0443">Lipid metabolism</keyword>
<evidence type="ECO:0000256" key="12">
    <source>
        <dbReference type="ARBA" id="ARBA00029438"/>
    </source>
</evidence>
<evidence type="ECO:0000313" key="15">
    <source>
        <dbReference type="EMBL" id="AID21781.1"/>
    </source>
</evidence>
<name>A0A068CLC5_9ACTN</name>
<evidence type="ECO:0000256" key="6">
    <source>
        <dbReference type="ARBA" id="ARBA00022679"/>
    </source>
</evidence>
<evidence type="ECO:0000256" key="9">
    <source>
        <dbReference type="ARBA" id="ARBA00022840"/>
    </source>
</evidence>
<dbReference type="GO" id="GO:0004496">
    <property type="term" value="F:mevalonate kinase activity"/>
    <property type="evidence" value="ECO:0007669"/>
    <property type="project" value="UniProtKB-EC"/>
</dbReference>
<dbReference type="Pfam" id="PF08544">
    <property type="entry name" value="GHMP_kinases_C"/>
    <property type="match status" value="1"/>
</dbReference>
<protein>
    <recommendedName>
        <fullName evidence="3">mevalonate kinase</fullName>
        <ecNumber evidence="3">2.7.1.36</ecNumber>
    </recommendedName>
</protein>
<keyword evidence="10" id="KW-0460">Magnesium</keyword>
<organism evidence="15">
    <name type="scientific">Streptomyces sp. SpC080624SC-11</name>
    <dbReference type="NCBI Taxonomy" id="663935"/>
    <lineage>
        <taxon>Bacteria</taxon>
        <taxon>Bacillati</taxon>
        <taxon>Actinomycetota</taxon>
        <taxon>Actinomycetes</taxon>
        <taxon>Kitasatosporales</taxon>
        <taxon>Streptomycetaceae</taxon>
        <taxon>Streptomyces</taxon>
    </lineage>
</organism>
<evidence type="ECO:0000256" key="5">
    <source>
        <dbReference type="ARBA" id="ARBA00022516"/>
    </source>
</evidence>
<dbReference type="Gene3D" id="3.30.70.890">
    <property type="entry name" value="GHMP kinase, C-terminal domain"/>
    <property type="match status" value="1"/>
</dbReference>
<evidence type="ECO:0000259" key="14">
    <source>
        <dbReference type="Pfam" id="PF08544"/>
    </source>
</evidence>
<dbReference type="EMBL" id="KF808339">
    <property type="protein sequence ID" value="AID21781.1"/>
    <property type="molecule type" value="Genomic_DNA"/>
</dbReference>
<dbReference type="SUPFAM" id="SSF54211">
    <property type="entry name" value="Ribosomal protein S5 domain 2-like"/>
    <property type="match status" value="1"/>
</dbReference>
<dbReference type="EC" id="2.7.1.36" evidence="3"/>
<evidence type="ECO:0000256" key="11">
    <source>
        <dbReference type="ARBA" id="ARBA00023098"/>
    </source>
</evidence>
<dbReference type="GO" id="GO:0005829">
    <property type="term" value="C:cytosol"/>
    <property type="evidence" value="ECO:0007669"/>
    <property type="project" value="TreeGrafter"/>
</dbReference>
<dbReference type="NCBIfam" id="TIGR00549">
    <property type="entry name" value="mevalon_kin"/>
    <property type="match status" value="1"/>
</dbReference>
<keyword evidence="5" id="KW-0444">Lipid biosynthesis</keyword>
<evidence type="ECO:0000256" key="4">
    <source>
        <dbReference type="ARBA" id="ARBA00022490"/>
    </source>
</evidence>
<evidence type="ECO:0000256" key="3">
    <source>
        <dbReference type="ARBA" id="ARBA00012103"/>
    </source>
</evidence>
<keyword evidence="8 15" id="KW-0418">Kinase</keyword>
<comment type="pathway">
    <text evidence="12">Isoprenoid biosynthesis; isopentenyl diphosphate biosynthesis via mevalonate pathway; isopentenyl diphosphate from (R)-mevalonate: step 1/3.</text>
</comment>
<evidence type="ECO:0000256" key="10">
    <source>
        <dbReference type="ARBA" id="ARBA00022842"/>
    </source>
</evidence>
<feature type="domain" description="GHMP kinase C-terminal" evidence="14">
    <location>
        <begin position="243"/>
        <end position="322"/>
    </location>
</feature>
<evidence type="ECO:0000256" key="1">
    <source>
        <dbReference type="ARBA" id="ARBA00004496"/>
    </source>
</evidence>
<dbReference type="PROSITE" id="PS00627">
    <property type="entry name" value="GHMP_KINASES_ATP"/>
    <property type="match status" value="1"/>
</dbReference>
<dbReference type="PRINTS" id="PR00959">
    <property type="entry name" value="MEVGALKINASE"/>
</dbReference>
<dbReference type="InterPro" id="IPR036554">
    <property type="entry name" value="GHMP_kinase_C_sf"/>
</dbReference>
<keyword evidence="6" id="KW-0808">Transferase</keyword>
<reference evidence="15" key="1">
    <citation type="journal article" date="2014" name="PLoS ONE">
        <title>Genome-based discovery of a novel membrane-bound 1,6-dihydroxyphenazine prenyltransferase from a marine actinomycete.</title>
        <authorList>
            <person name="Zeyhle P."/>
            <person name="Bauer J.S."/>
            <person name="Kalinowski J."/>
            <person name="Shin-Ya K."/>
            <person name="Gross H."/>
            <person name="Heide L."/>
        </authorList>
    </citation>
    <scope>NUCLEOTIDE SEQUENCE</scope>
    <source>
        <strain evidence="15">SpC080624SC-11</strain>
    </source>
</reference>
<keyword evidence="9" id="KW-0067">ATP-binding</keyword>
<proteinExistence type="inferred from homology"/>
<dbReference type="InterPro" id="IPR020568">
    <property type="entry name" value="Ribosomal_Su5_D2-typ_SF"/>
</dbReference>
<dbReference type="InterPro" id="IPR006204">
    <property type="entry name" value="GHMP_kinase_N_dom"/>
</dbReference>
<gene>
    <name evidence="15" type="primary">mpz11</name>
</gene>
<comment type="similarity">
    <text evidence="2">Belongs to the GHMP kinase family. Mevalonate kinase subfamily.</text>
</comment>
<dbReference type="Pfam" id="PF00288">
    <property type="entry name" value="GHMP_kinases_N"/>
    <property type="match status" value="1"/>
</dbReference>
<evidence type="ECO:0000256" key="8">
    <source>
        <dbReference type="ARBA" id="ARBA00022777"/>
    </source>
</evidence>
<dbReference type="AlphaFoldDB" id="A0A068CLC5"/>
<comment type="subcellular location">
    <subcellularLocation>
        <location evidence="1">Cytoplasm</location>
    </subcellularLocation>
</comment>
<dbReference type="InterPro" id="IPR006205">
    <property type="entry name" value="Mev_gal_kin"/>
</dbReference>
<feature type="domain" description="GHMP kinase N-terminal" evidence="13">
    <location>
        <begin position="94"/>
        <end position="174"/>
    </location>
</feature>
<evidence type="ECO:0000256" key="7">
    <source>
        <dbReference type="ARBA" id="ARBA00022741"/>
    </source>
</evidence>
<accession>A0A068CLC5</accession>
<dbReference type="InterPro" id="IPR013750">
    <property type="entry name" value="GHMP_kinase_C_dom"/>
</dbReference>
<dbReference type="PANTHER" id="PTHR43290">
    <property type="entry name" value="MEVALONATE KINASE"/>
    <property type="match status" value="1"/>
</dbReference>
<dbReference type="InterPro" id="IPR014721">
    <property type="entry name" value="Ribsml_uS5_D2-typ_fold_subgr"/>
</dbReference>
<dbReference type="InterPro" id="IPR006203">
    <property type="entry name" value="GHMP_knse_ATP-bd_CS"/>
</dbReference>
<dbReference type="SUPFAM" id="SSF55060">
    <property type="entry name" value="GHMP Kinase, C-terminal domain"/>
    <property type="match status" value="1"/>
</dbReference>
<dbReference type="UniPathway" id="UPA00057">
    <property type="reaction ID" value="UER00098"/>
</dbReference>